<dbReference type="PROSITE" id="PS50850">
    <property type="entry name" value="MFS"/>
    <property type="match status" value="1"/>
</dbReference>
<evidence type="ECO:0000313" key="9">
    <source>
        <dbReference type="Proteomes" id="UP000184330"/>
    </source>
</evidence>
<dbReference type="InterPro" id="IPR011701">
    <property type="entry name" value="MFS"/>
</dbReference>
<keyword evidence="9" id="KW-1185">Reference proteome</keyword>
<evidence type="ECO:0000256" key="3">
    <source>
        <dbReference type="ARBA" id="ARBA00022692"/>
    </source>
</evidence>
<dbReference type="PANTHER" id="PTHR23502">
    <property type="entry name" value="MAJOR FACILITATOR SUPERFAMILY"/>
    <property type="match status" value="1"/>
</dbReference>
<feature type="transmembrane region" description="Helical" evidence="6">
    <location>
        <begin position="389"/>
        <end position="408"/>
    </location>
</feature>
<dbReference type="Proteomes" id="UP000184330">
    <property type="component" value="Unassembled WGS sequence"/>
</dbReference>
<feature type="transmembrane region" description="Helical" evidence="6">
    <location>
        <begin position="173"/>
        <end position="192"/>
    </location>
</feature>
<evidence type="ECO:0000256" key="4">
    <source>
        <dbReference type="ARBA" id="ARBA00022989"/>
    </source>
</evidence>
<feature type="transmembrane region" description="Helical" evidence="6">
    <location>
        <begin position="204"/>
        <end position="224"/>
    </location>
</feature>
<reference evidence="8 9" key="1">
    <citation type="submission" date="2016-03" db="EMBL/GenBank/DDBJ databases">
        <authorList>
            <person name="Ploux O."/>
        </authorList>
    </citation>
    <scope>NUCLEOTIDE SEQUENCE [LARGE SCALE GENOMIC DNA]</scope>
    <source>
        <strain evidence="8 9">UAMH 11012</strain>
    </source>
</reference>
<dbReference type="FunFam" id="1.20.1250.20:FF:000011">
    <property type="entry name" value="MFS multidrug transporter, putative"/>
    <property type="match status" value="1"/>
</dbReference>
<feature type="transmembrane region" description="Helical" evidence="6">
    <location>
        <begin position="146"/>
        <end position="167"/>
    </location>
</feature>
<feature type="transmembrane region" description="Helical" evidence="6">
    <location>
        <begin position="414"/>
        <end position="433"/>
    </location>
</feature>
<feature type="domain" description="Major facilitator superfamily (MFS) profile" evidence="7">
    <location>
        <begin position="81"/>
        <end position="508"/>
    </location>
</feature>
<dbReference type="GO" id="GO:0022857">
    <property type="term" value="F:transmembrane transporter activity"/>
    <property type="evidence" value="ECO:0007669"/>
    <property type="project" value="InterPro"/>
</dbReference>
<evidence type="ECO:0000256" key="5">
    <source>
        <dbReference type="ARBA" id="ARBA00023136"/>
    </source>
</evidence>
<dbReference type="STRING" id="576137.A0A1L7XKC9"/>
<dbReference type="SUPFAM" id="SSF103473">
    <property type="entry name" value="MFS general substrate transporter"/>
    <property type="match status" value="1"/>
</dbReference>
<dbReference type="OrthoDB" id="5296287at2759"/>
<comment type="similarity">
    <text evidence="2">Belongs to the major facilitator superfamily.</text>
</comment>
<name>A0A1L7XKC9_9HELO</name>
<evidence type="ECO:0000256" key="1">
    <source>
        <dbReference type="ARBA" id="ARBA00004141"/>
    </source>
</evidence>
<sequence>MGTESLLLSSVTKRPSGYLSDSLAGGRTLELAQHKGGHTTINPNNVCIHPGVDSDALTVGWEGEDDRENPMNWSERRKWCMIAIVSMVTFVTPLASSIFAPAVPLLMAEFKSTNTELAAFVVSIYVLGFAVGPLLIAPMSEMYGRLILYHTCNILFVFFTAACALSPNLNTLIGFRFIAGCAGSAPLTLGGGSIADMVAQDRRGVAMTIFAMGPLLGPVVGPVAGGYLSEAKGWRWIFWLLTMLGGAITISAFLIMRETYAPTILERRTKRLQQETGNVHLHSKLNSNLTPRQLFACSIIRPLKMLFLSPIVLALSIFMALGYGYLYLLFTTFTSVFEEQYGFNSGTVGLTYLGVGIGSMVGMAGVGIVSDTILKQKSGTGELKPEYRLLPMIYMSPLMCIGLFWYGWSASEKTFWLVPIIGTAVFGAGLFAAMSCITTYMVDAFTMYAASALAANTVLRSIFGAVLPLVGQKMYDSLGLAWGNSLLAFVALAMCPIPLIFYRHGEMIRMRWSPKL</sequence>
<accession>A0A1L7XKC9</accession>
<evidence type="ECO:0000259" key="7">
    <source>
        <dbReference type="PROSITE" id="PS50850"/>
    </source>
</evidence>
<dbReference type="Pfam" id="PF07690">
    <property type="entry name" value="MFS_1"/>
    <property type="match status" value="1"/>
</dbReference>
<proteinExistence type="inferred from homology"/>
<organism evidence="8 9">
    <name type="scientific">Phialocephala subalpina</name>
    <dbReference type="NCBI Taxonomy" id="576137"/>
    <lineage>
        <taxon>Eukaryota</taxon>
        <taxon>Fungi</taxon>
        <taxon>Dikarya</taxon>
        <taxon>Ascomycota</taxon>
        <taxon>Pezizomycotina</taxon>
        <taxon>Leotiomycetes</taxon>
        <taxon>Helotiales</taxon>
        <taxon>Mollisiaceae</taxon>
        <taxon>Phialocephala</taxon>
        <taxon>Phialocephala fortinii species complex</taxon>
    </lineage>
</organism>
<evidence type="ECO:0000256" key="2">
    <source>
        <dbReference type="ARBA" id="ARBA00008335"/>
    </source>
</evidence>
<feature type="transmembrane region" description="Helical" evidence="6">
    <location>
        <begin position="350"/>
        <end position="369"/>
    </location>
</feature>
<dbReference type="GO" id="GO:0016020">
    <property type="term" value="C:membrane"/>
    <property type="evidence" value="ECO:0007669"/>
    <property type="project" value="UniProtKB-SubCell"/>
</dbReference>
<dbReference type="InterPro" id="IPR036259">
    <property type="entry name" value="MFS_trans_sf"/>
</dbReference>
<dbReference type="CDD" id="cd17323">
    <property type="entry name" value="MFS_Tpo1_MDR_like"/>
    <property type="match status" value="1"/>
</dbReference>
<comment type="subcellular location">
    <subcellularLocation>
        <location evidence="1">Membrane</location>
        <topology evidence="1">Multi-pass membrane protein</topology>
    </subcellularLocation>
</comment>
<dbReference type="PANTHER" id="PTHR23502:SF68">
    <property type="entry name" value="MULTIDRUG TRANSPORTER, PUTATIVE (AFU_ORTHOLOGUE AFUA_3G01120)-RELATED"/>
    <property type="match status" value="1"/>
</dbReference>
<keyword evidence="4 6" id="KW-1133">Transmembrane helix</keyword>
<evidence type="ECO:0000313" key="8">
    <source>
        <dbReference type="EMBL" id="CZR65463.1"/>
    </source>
</evidence>
<feature type="transmembrane region" description="Helical" evidence="6">
    <location>
        <begin position="445"/>
        <end position="470"/>
    </location>
</feature>
<evidence type="ECO:0000256" key="6">
    <source>
        <dbReference type="SAM" id="Phobius"/>
    </source>
</evidence>
<protein>
    <submittedName>
        <fullName evidence="8">Related to multidrug resistant protein</fullName>
    </submittedName>
</protein>
<dbReference type="InterPro" id="IPR020846">
    <property type="entry name" value="MFS_dom"/>
</dbReference>
<keyword evidence="5 6" id="KW-0472">Membrane</keyword>
<feature type="transmembrane region" description="Helical" evidence="6">
    <location>
        <begin position="117"/>
        <end position="137"/>
    </location>
</feature>
<gene>
    <name evidence="8" type="ORF">PAC_15363</name>
</gene>
<dbReference type="AlphaFoldDB" id="A0A1L7XKC9"/>
<dbReference type="Gene3D" id="1.20.1250.20">
    <property type="entry name" value="MFS general substrate transporter like domains"/>
    <property type="match status" value="1"/>
</dbReference>
<feature type="transmembrane region" description="Helical" evidence="6">
    <location>
        <begin position="482"/>
        <end position="502"/>
    </location>
</feature>
<feature type="transmembrane region" description="Helical" evidence="6">
    <location>
        <begin position="236"/>
        <end position="256"/>
    </location>
</feature>
<dbReference type="EMBL" id="FJOG01000031">
    <property type="protein sequence ID" value="CZR65463.1"/>
    <property type="molecule type" value="Genomic_DNA"/>
</dbReference>
<keyword evidence="3 6" id="KW-0812">Transmembrane</keyword>
<feature type="transmembrane region" description="Helical" evidence="6">
    <location>
        <begin position="306"/>
        <end position="330"/>
    </location>
</feature>
<feature type="transmembrane region" description="Helical" evidence="6">
    <location>
        <begin position="79"/>
        <end position="105"/>
    </location>
</feature>